<evidence type="ECO:0000313" key="2">
    <source>
        <dbReference type="Proteomes" id="UP000214365"/>
    </source>
</evidence>
<comment type="caution">
    <text evidence="1">The sequence shown here is derived from an EMBL/GenBank/DDBJ whole genome shotgun (WGS) entry which is preliminary data.</text>
</comment>
<gene>
    <name evidence="1" type="ORF">UA08_06103</name>
</gene>
<dbReference type="GeneID" id="31005859"/>
<reference evidence="1 2" key="1">
    <citation type="submission" date="2015-06" db="EMBL/GenBank/DDBJ databases">
        <title>Talaromyces atroroseus IBT 11181 draft genome.</title>
        <authorList>
            <person name="Rasmussen K.B."/>
            <person name="Rasmussen S."/>
            <person name="Petersen B."/>
            <person name="Sicheritz-Ponten T."/>
            <person name="Mortensen U.H."/>
            <person name="Thrane U."/>
        </authorList>
    </citation>
    <scope>NUCLEOTIDE SEQUENCE [LARGE SCALE GENOMIC DNA]</scope>
    <source>
        <strain evidence="1 2">IBT 11181</strain>
    </source>
</reference>
<organism evidence="1 2">
    <name type="scientific">Talaromyces atroroseus</name>
    <dbReference type="NCBI Taxonomy" id="1441469"/>
    <lineage>
        <taxon>Eukaryota</taxon>
        <taxon>Fungi</taxon>
        <taxon>Dikarya</taxon>
        <taxon>Ascomycota</taxon>
        <taxon>Pezizomycotina</taxon>
        <taxon>Eurotiomycetes</taxon>
        <taxon>Eurotiomycetidae</taxon>
        <taxon>Eurotiales</taxon>
        <taxon>Trichocomaceae</taxon>
        <taxon>Talaromyces</taxon>
        <taxon>Talaromyces sect. Trachyspermi</taxon>
    </lineage>
</organism>
<dbReference type="RefSeq" id="XP_020118722.1">
    <property type="nucleotide sequence ID" value="XM_020268390.1"/>
</dbReference>
<dbReference type="Proteomes" id="UP000214365">
    <property type="component" value="Unassembled WGS sequence"/>
</dbReference>
<evidence type="ECO:0000313" key="1">
    <source>
        <dbReference type="EMBL" id="OKL58601.1"/>
    </source>
</evidence>
<name>A0A225ABX4_TALAT</name>
<sequence>MADQHLLDVTVDDVVKVPEQVKEKKTCEVELPSFPFPTSRDMYLVLLKHLESLAETNLAINDETNQLDVSGYNDIAIQHTLDNLSNLNTAFTLIQRFQENHHHHVFPPKGYTQLQMLPFGAHAAAATIQTLTTAEEWESVSSMAILVPLRSAPRKKPTPITPCPATLSRDWEDYNFQGFGNGKVLVANLPIGPASSSSSAISRVSQKLGTLSKLHPVGNLPLTAPERADRVKTWVNQSTDAEIDAAPIDSLDIQSLQPSLIDQPAEEQKNVPGLLKRRPKPKTHQIMAQQAASRISRATKQMTLEDCWLKSFASFKLGSKKIQSADSSQKLSPQQVEQPAAATVTEKVVAKVPKPLMKAIHRADAHEVEEIFDAMQPALEAAKCFPGKLELEVHVELIAVAPLSDYRNINKDISLDEWREFFQPQDTRPLASFWIWHKLTASGVDVDSVVDLEWSKKGAERMFEEQAADWGIAYEYHCRTKNGFAFVITLNEHGQASFQQAESALGSSTIHFPHRTWDLNLILKGAMNFYHHRQDPHLEATINDFVKSISLQSGNSLTIYCTEPANGLFSVEKILMKRWARHKHLPIDREVKSGLMLKVLEVQEFTTGRNPSHPTLVRGRIPILERQEWASKKRLWFEVSIVSDEIQKLLVSNQDLELGQKTRKWNPTDLLGEEIDLKNNPAKAYAVTLAVGNSGLGNMFRLGKSVLDRLKIGEHD</sequence>
<dbReference type="OrthoDB" id="10265971at2759"/>
<accession>A0A225ABX4</accession>
<keyword evidence="2" id="KW-1185">Reference proteome</keyword>
<dbReference type="EMBL" id="LFMY01000009">
    <property type="protein sequence ID" value="OKL58601.1"/>
    <property type="molecule type" value="Genomic_DNA"/>
</dbReference>
<proteinExistence type="predicted"/>
<dbReference type="STRING" id="1441469.A0A225ABX4"/>
<dbReference type="AlphaFoldDB" id="A0A225ABX4"/>
<protein>
    <submittedName>
        <fullName evidence="1">Uncharacterized protein</fullName>
    </submittedName>
</protein>